<reference evidence="2" key="1">
    <citation type="journal article" date="2014" name="Nature">
        <title>Elephant shark genome provides unique insights into gnathostome evolution.</title>
        <authorList>
            <consortium name="International Elephant Shark Genome Sequencing Consortium"/>
            <person name="Venkatesh B."/>
            <person name="Lee A.P."/>
            <person name="Ravi V."/>
            <person name="Maurya A.K."/>
            <person name="Lian M.M."/>
            <person name="Swann J.B."/>
            <person name="Ohta Y."/>
            <person name="Flajnik M.F."/>
            <person name="Sutoh Y."/>
            <person name="Kasahara M."/>
            <person name="Hoon S."/>
            <person name="Gangu V."/>
            <person name="Roy S.W."/>
            <person name="Irimia M."/>
            <person name="Korzh V."/>
            <person name="Kondrychyn I."/>
            <person name="Lim Z.W."/>
            <person name="Tay B.H."/>
            <person name="Tohari S."/>
            <person name="Kong K.W."/>
            <person name="Ho S."/>
            <person name="Lorente-Galdos B."/>
            <person name="Quilez J."/>
            <person name="Marques-Bonet T."/>
            <person name="Raney B.J."/>
            <person name="Ingham P.W."/>
            <person name="Tay A."/>
            <person name="Hillier L.W."/>
            <person name="Minx P."/>
            <person name="Boehm T."/>
            <person name="Wilson R.K."/>
            <person name="Brenner S."/>
            <person name="Warren W.C."/>
        </authorList>
    </citation>
    <scope>NUCLEOTIDE SEQUENCE</scope>
    <source>
        <tissue evidence="2">Ovary</tissue>
    </source>
</reference>
<dbReference type="Pfam" id="PF13472">
    <property type="entry name" value="Lipase_GDSL_2"/>
    <property type="match status" value="1"/>
</dbReference>
<dbReference type="Gene3D" id="3.40.50.12690">
    <property type="match status" value="1"/>
</dbReference>
<name>V9LCW7_CALMI</name>
<organism evidence="2">
    <name type="scientific">Callorhinchus milii</name>
    <name type="common">Ghost shark</name>
    <dbReference type="NCBI Taxonomy" id="7868"/>
    <lineage>
        <taxon>Eukaryota</taxon>
        <taxon>Metazoa</taxon>
        <taxon>Chordata</taxon>
        <taxon>Craniata</taxon>
        <taxon>Vertebrata</taxon>
        <taxon>Chondrichthyes</taxon>
        <taxon>Holocephali</taxon>
        <taxon>Chimaeriformes</taxon>
        <taxon>Callorhinchidae</taxon>
        <taxon>Callorhinchus</taxon>
    </lineage>
</organism>
<sequence>MVVVIGDETIRQTDTIICNTNQKTRRLCCLPGAGVKDVSAGLEDNLKYEGKDPLVVLHIGTNDIGRVGQDDLRREFEELGSKLKSRSSKVVISGLLPVPYDNWYRNKQIKDLNAWLKEWCGTQGFLFMGHWHEYWGEKRALSEKRAAFKSCWDKCPS</sequence>
<dbReference type="EMBL" id="JW877640">
    <property type="protein sequence ID" value="AFP10157.1"/>
    <property type="molecule type" value="mRNA"/>
</dbReference>
<dbReference type="Gene3D" id="3.40.50.12700">
    <property type="match status" value="1"/>
</dbReference>
<proteinExistence type="evidence at transcript level"/>
<dbReference type="SUPFAM" id="SSF52266">
    <property type="entry name" value="SGNH hydrolase"/>
    <property type="match status" value="1"/>
</dbReference>
<dbReference type="CDD" id="cd00229">
    <property type="entry name" value="SGNH_hydrolase"/>
    <property type="match status" value="1"/>
</dbReference>
<evidence type="ECO:0000259" key="1">
    <source>
        <dbReference type="Pfam" id="PF13472"/>
    </source>
</evidence>
<evidence type="ECO:0000313" key="2">
    <source>
        <dbReference type="EMBL" id="AFP10157.1"/>
    </source>
</evidence>
<dbReference type="InterPro" id="IPR013830">
    <property type="entry name" value="SGNH_hydro"/>
</dbReference>
<dbReference type="AlphaFoldDB" id="V9LCW7"/>
<feature type="domain" description="SGNH hydrolase-type esterase" evidence="1">
    <location>
        <begin position="31"/>
        <end position="141"/>
    </location>
</feature>
<protein>
    <submittedName>
        <fullName evidence="2">Protein asteroid-like 1-like protein</fullName>
    </submittedName>
</protein>
<accession>V9LCW7</accession>